<keyword evidence="2" id="KW-1185">Reference proteome</keyword>
<dbReference type="Proteomes" id="UP001062846">
    <property type="component" value="Chromosome 8"/>
</dbReference>
<comment type="caution">
    <text evidence="1">The sequence shown here is derived from an EMBL/GenBank/DDBJ whole genome shotgun (WGS) entry which is preliminary data.</text>
</comment>
<proteinExistence type="predicted"/>
<organism evidence="1 2">
    <name type="scientific">Rhododendron molle</name>
    <name type="common">Chinese azalea</name>
    <name type="synonym">Azalea mollis</name>
    <dbReference type="NCBI Taxonomy" id="49168"/>
    <lineage>
        <taxon>Eukaryota</taxon>
        <taxon>Viridiplantae</taxon>
        <taxon>Streptophyta</taxon>
        <taxon>Embryophyta</taxon>
        <taxon>Tracheophyta</taxon>
        <taxon>Spermatophyta</taxon>
        <taxon>Magnoliopsida</taxon>
        <taxon>eudicotyledons</taxon>
        <taxon>Gunneridae</taxon>
        <taxon>Pentapetalae</taxon>
        <taxon>asterids</taxon>
        <taxon>Ericales</taxon>
        <taxon>Ericaceae</taxon>
        <taxon>Ericoideae</taxon>
        <taxon>Rhodoreae</taxon>
        <taxon>Rhododendron</taxon>
    </lineage>
</organism>
<dbReference type="EMBL" id="CM046395">
    <property type="protein sequence ID" value="KAI8542880.1"/>
    <property type="molecule type" value="Genomic_DNA"/>
</dbReference>
<protein>
    <submittedName>
        <fullName evidence="1">Uncharacterized protein</fullName>
    </submittedName>
</protein>
<gene>
    <name evidence="1" type="ORF">RHMOL_Rhmol08G0174400</name>
</gene>
<accession>A0ACC0MPQ0</accession>
<reference evidence="1" key="1">
    <citation type="submission" date="2022-02" db="EMBL/GenBank/DDBJ databases">
        <title>Plant Genome Project.</title>
        <authorList>
            <person name="Zhang R.-G."/>
        </authorList>
    </citation>
    <scope>NUCLEOTIDE SEQUENCE</scope>
    <source>
        <strain evidence="1">AT1</strain>
    </source>
</reference>
<sequence length="62" mass="6560">MGRVRSGNLHTTRAARVCSVKFCTLRATAGGQQLRGSTEGPQGAPFNDLDRGINSILALAFI</sequence>
<name>A0ACC0MPQ0_RHOML</name>
<evidence type="ECO:0000313" key="2">
    <source>
        <dbReference type="Proteomes" id="UP001062846"/>
    </source>
</evidence>
<evidence type="ECO:0000313" key="1">
    <source>
        <dbReference type="EMBL" id="KAI8542880.1"/>
    </source>
</evidence>